<dbReference type="AlphaFoldDB" id="A0A507DXL3"/>
<proteinExistence type="predicted"/>
<dbReference type="GO" id="GO:0003723">
    <property type="term" value="F:RNA binding"/>
    <property type="evidence" value="ECO:0007669"/>
    <property type="project" value="InterPro"/>
</dbReference>
<name>A0A507DXL3_9FUNG</name>
<dbReference type="STRING" id="246404.A0A507DXL3"/>
<dbReference type="OrthoDB" id="10252687at2759"/>
<accession>A0A507DXL3</accession>
<evidence type="ECO:0000313" key="1">
    <source>
        <dbReference type="EMBL" id="TPX56464.1"/>
    </source>
</evidence>
<dbReference type="InterPro" id="IPR045114">
    <property type="entry name" value="Csn12-like"/>
</dbReference>
<keyword evidence="2" id="KW-1185">Reference proteome</keyword>
<dbReference type="GO" id="GO:0000973">
    <property type="term" value="P:post-transcriptional tethering of RNA polymerase II gene DNA at nuclear periphery"/>
    <property type="evidence" value="ECO:0007669"/>
    <property type="project" value="TreeGrafter"/>
</dbReference>
<dbReference type="PANTHER" id="PTHR12732">
    <property type="entry name" value="UNCHARACTERIZED PROTEASOME COMPONENT REGION PCI-CONTAINING"/>
    <property type="match status" value="1"/>
</dbReference>
<dbReference type="GO" id="GO:0070390">
    <property type="term" value="C:transcription export complex 2"/>
    <property type="evidence" value="ECO:0007669"/>
    <property type="project" value="TreeGrafter"/>
</dbReference>
<organism evidence="1 2">
    <name type="scientific">Chytriomyces confervae</name>
    <dbReference type="NCBI Taxonomy" id="246404"/>
    <lineage>
        <taxon>Eukaryota</taxon>
        <taxon>Fungi</taxon>
        <taxon>Fungi incertae sedis</taxon>
        <taxon>Chytridiomycota</taxon>
        <taxon>Chytridiomycota incertae sedis</taxon>
        <taxon>Chytridiomycetes</taxon>
        <taxon>Chytridiales</taxon>
        <taxon>Chytriomycetaceae</taxon>
        <taxon>Chytriomyces</taxon>
    </lineage>
</organism>
<dbReference type="Gene3D" id="1.10.10.10">
    <property type="entry name" value="Winged helix-like DNA-binding domain superfamily/Winged helix DNA-binding domain"/>
    <property type="match status" value="1"/>
</dbReference>
<gene>
    <name evidence="1" type="ORF">CcCBS67573_g09343</name>
</gene>
<dbReference type="GO" id="GO:0003690">
    <property type="term" value="F:double-stranded DNA binding"/>
    <property type="evidence" value="ECO:0007669"/>
    <property type="project" value="InterPro"/>
</dbReference>
<dbReference type="GO" id="GO:0006368">
    <property type="term" value="P:transcription elongation by RNA polymerase II"/>
    <property type="evidence" value="ECO:0007669"/>
    <property type="project" value="TreeGrafter"/>
</dbReference>
<evidence type="ECO:0008006" key="3">
    <source>
        <dbReference type="Google" id="ProtNLM"/>
    </source>
</evidence>
<sequence length="375" mass="41760">MSLLSRLGPRNGGHVSHTANAMGHSVSQCLETEDGDALLELVLGDGGQGPDEIGDALQAASVADSDVDVFTALNYATQLFHNAITLNGCARWILPALFGLNLRLFRCAAEADDRLVASGQKPRCLEEAARTMNKAFSVCATDRFNPIQASRKWGAYYMCNMLFRTYFRLKQINLAANLIRSLKSVDLPALEEYPIAHVVTYRYYMGVLAFYDEQYKRAQEELTFALQNFPPLTTPTRVHNHNLLLVHLIPVNLLSGRIPASNLLQSHHPQLVDMYTDLISAIGSGRLGNFDVLLDEKQNELIRRGVFLTMERFKLQMADAKYGRGSFLIRNKTTRLDLNDILLGAQVAGSDDVSMDQIECLVANLIDKVSVRHFV</sequence>
<protein>
    <recommendedName>
        <fullName evidence="3">PCI domain-containing protein</fullName>
    </recommendedName>
</protein>
<dbReference type="PANTHER" id="PTHR12732:SF0">
    <property type="entry name" value="PCI DOMAIN-CONTAINING PROTEIN 2"/>
    <property type="match status" value="1"/>
</dbReference>
<evidence type="ECO:0000313" key="2">
    <source>
        <dbReference type="Proteomes" id="UP000320333"/>
    </source>
</evidence>
<dbReference type="Proteomes" id="UP000320333">
    <property type="component" value="Unassembled WGS sequence"/>
</dbReference>
<dbReference type="GO" id="GO:0016973">
    <property type="term" value="P:poly(A)+ mRNA export from nucleus"/>
    <property type="evidence" value="ECO:0007669"/>
    <property type="project" value="TreeGrafter"/>
</dbReference>
<dbReference type="InterPro" id="IPR036388">
    <property type="entry name" value="WH-like_DNA-bd_sf"/>
</dbReference>
<reference evidence="1 2" key="1">
    <citation type="journal article" date="2019" name="Sci. Rep.">
        <title>Comparative genomics of chytrid fungi reveal insights into the obligate biotrophic and pathogenic lifestyle of Synchytrium endobioticum.</title>
        <authorList>
            <person name="van de Vossenberg B.T.L.H."/>
            <person name="Warris S."/>
            <person name="Nguyen H.D.T."/>
            <person name="van Gent-Pelzer M.P.E."/>
            <person name="Joly D.L."/>
            <person name="van de Geest H.C."/>
            <person name="Bonants P.J.M."/>
            <person name="Smith D.S."/>
            <person name="Levesque C.A."/>
            <person name="van der Lee T.A.J."/>
        </authorList>
    </citation>
    <scope>NUCLEOTIDE SEQUENCE [LARGE SCALE GENOMIC DNA]</scope>
    <source>
        <strain evidence="1 2">CBS 675.73</strain>
    </source>
</reference>
<dbReference type="EMBL" id="QEAP01000800">
    <property type="protein sequence ID" value="TPX56464.1"/>
    <property type="molecule type" value="Genomic_DNA"/>
</dbReference>
<dbReference type="SMART" id="SM00753">
    <property type="entry name" value="PAM"/>
    <property type="match status" value="1"/>
</dbReference>
<comment type="caution">
    <text evidence="1">The sequence shown here is derived from an EMBL/GenBank/DDBJ whole genome shotgun (WGS) entry which is preliminary data.</text>
</comment>